<sequence>MTLKYIGGTLPGWGVYSLTTGLLVRVPSGQWELNAETVSSVEVAGAGKEYNYAAGGAGMLAGAAVAGPVGMLVGGLLPKAFKDDVVQFVIRFRDGNVAHFAGSPGDYKRALKSSYKPTLATSQPNSNNVAITSETSEIEQLRAEVAALRSEKRPAAPMTQASAPTPATAAPEPVVRAWFEGFPECLSEPPADGESTEERKHRESLNKKHRKEYRSALKEKRKQFEREIRKSTINPVKRVQMISEMHKEYYALENL</sequence>
<feature type="compositionally biased region" description="Basic and acidic residues" evidence="1">
    <location>
        <begin position="213"/>
        <end position="223"/>
    </location>
</feature>
<evidence type="ECO:0000256" key="1">
    <source>
        <dbReference type="SAM" id="MobiDB-lite"/>
    </source>
</evidence>
<protein>
    <submittedName>
        <fullName evidence="2">Uncharacterized protein</fullName>
    </submittedName>
</protein>
<accession>A0ABU8LDF6</accession>
<dbReference type="RefSeq" id="WP_337332716.1">
    <property type="nucleotide sequence ID" value="NZ_JBBDGM010000010.1"/>
</dbReference>
<reference evidence="2 3" key="1">
    <citation type="submission" date="2024-02" db="EMBL/GenBank/DDBJ databases">
        <authorList>
            <person name="Saticioglu I.B."/>
        </authorList>
    </citation>
    <scope>NUCLEOTIDE SEQUENCE [LARGE SCALE GENOMIC DNA]</scope>
    <source>
        <strain evidence="2 3">Mu-80</strain>
    </source>
</reference>
<gene>
    <name evidence="2" type="ORF">WDU99_12100</name>
</gene>
<proteinExistence type="predicted"/>
<evidence type="ECO:0000313" key="2">
    <source>
        <dbReference type="EMBL" id="MEJ1089055.1"/>
    </source>
</evidence>
<name>A0ABU8LDF6_9MICO</name>
<keyword evidence="3" id="KW-1185">Reference proteome</keyword>
<feature type="region of interest" description="Disordered" evidence="1">
    <location>
        <begin position="187"/>
        <end position="223"/>
    </location>
</feature>
<feature type="compositionally biased region" description="Basic and acidic residues" evidence="1">
    <location>
        <begin position="196"/>
        <end position="206"/>
    </location>
</feature>
<feature type="region of interest" description="Disordered" evidence="1">
    <location>
        <begin position="151"/>
        <end position="170"/>
    </location>
</feature>
<organism evidence="2 3">
    <name type="scientific">Microbacterium bandirmense</name>
    <dbReference type="NCBI Taxonomy" id="3122050"/>
    <lineage>
        <taxon>Bacteria</taxon>
        <taxon>Bacillati</taxon>
        <taxon>Actinomycetota</taxon>
        <taxon>Actinomycetes</taxon>
        <taxon>Micrococcales</taxon>
        <taxon>Microbacteriaceae</taxon>
        <taxon>Microbacterium</taxon>
    </lineage>
</organism>
<evidence type="ECO:0000313" key="3">
    <source>
        <dbReference type="Proteomes" id="UP001371224"/>
    </source>
</evidence>
<feature type="compositionally biased region" description="Low complexity" evidence="1">
    <location>
        <begin position="155"/>
        <end position="170"/>
    </location>
</feature>
<comment type="caution">
    <text evidence="2">The sequence shown here is derived from an EMBL/GenBank/DDBJ whole genome shotgun (WGS) entry which is preliminary data.</text>
</comment>
<dbReference type="EMBL" id="JBBDGM010000010">
    <property type="protein sequence ID" value="MEJ1089055.1"/>
    <property type="molecule type" value="Genomic_DNA"/>
</dbReference>
<dbReference type="Proteomes" id="UP001371224">
    <property type="component" value="Unassembled WGS sequence"/>
</dbReference>